<dbReference type="OrthoDB" id="8910393at2"/>
<dbReference type="EMBL" id="VJWA01000002">
    <property type="protein sequence ID" value="TRW14518.1"/>
    <property type="molecule type" value="Genomic_DNA"/>
</dbReference>
<protein>
    <recommendedName>
        <fullName evidence="3">DUF2059 domain-containing protein</fullName>
    </recommendedName>
</protein>
<keyword evidence="2" id="KW-1185">Reference proteome</keyword>
<reference evidence="1 2" key="1">
    <citation type="submission" date="2019-07" db="EMBL/GenBank/DDBJ databases">
        <title>Novel species isolated from glacier.</title>
        <authorList>
            <person name="Liu Q."/>
            <person name="Xin Y.-H."/>
        </authorList>
    </citation>
    <scope>NUCLEOTIDE SEQUENCE [LARGE SCALE GENOMIC DNA]</scope>
    <source>
        <strain evidence="1 2">LB1R16</strain>
    </source>
</reference>
<organism evidence="1 2">
    <name type="scientific">Glacieibacterium frigidum</name>
    <dbReference type="NCBI Taxonomy" id="2593303"/>
    <lineage>
        <taxon>Bacteria</taxon>
        <taxon>Pseudomonadati</taxon>
        <taxon>Pseudomonadota</taxon>
        <taxon>Alphaproteobacteria</taxon>
        <taxon>Sphingomonadales</taxon>
        <taxon>Sphingosinicellaceae</taxon>
        <taxon>Glacieibacterium</taxon>
    </lineage>
</organism>
<comment type="caution">
    <text evidence="1">The sequence shown here is derived from an EMBL/GenBank/DDBJ whole genome shotgun (WGS) entry which is preliminary data.</text>
</comment>
<evidence type="ECO:0000313" key="2">
    <source>
        <dbReference type="Proteomes" id="UP000317894"/>
    </source>
</evidence>
<dbReference type="Proteomes" id="UP000317894">
    <property type="component" value="Unassembled WGS sequence"/>
</dbReference>
<evidence type="ECO:0008006" key="3">
    <source>
        <dbReference type="Google" id="ProtNLM"/>
    </source>
</evidence>
<dbReference type="RefSeq" id="WP_144237723.1">
    <property type="nucleotide sequence ID" value="NZ_VJWA01000002.1"/>
</dbReference>
<proteinExistence type="predicted"/>
<dbReference type="AlphaFoldDB" id="A0A552U8H3"/>
<sequence length="148" mass="15510">MMLAATVMLPGATAVAPDAAAQVAAAMAPQQQLASFVRRTLDATVTGRMVVDKVGRERADALFAAETARVVEKYGAEWEANLAASYRETLNPAELATAQAAVAARDQAAMMPLMQRVGPVMQAKSTKLLERASLDALNAVVAAAEKPQ</sequence>
<gene>
    <name evidence="1" type="ORF">FMM06_12510</name>
</gene>
<accession>A0A552U8H3</accession>
<name>A0A552U8H3_9SPHN</name>
<evidence type="ECO:0000313" key="1">
    <source>
        <dbReference type="EMBL" id="TRW14518.1"/>
    </source>
</evidence>